<evidence type="ECO:0000256" key="4">
    <source>
        <dbReference type="PROSITE-ProRule" id="PRU00175"/>
    </source>
</evidence>
<sequence>MSATNQCPICLEEIKAQIGMLGGCKHIFCYDCIKEWSKIKRTCPIDRSPFDSINILHEIGGAVVEEEKLELWRLNQGNSSHSGDVDRDVNSGHDVDDYVDRLYDSLLSSASSDYERNRISSLAARTPNRHYLYLLLRAYQTARMYRERLRSQNNCPHDGICSPACRVSSRRFNKL</sequence>
<keyword evidence="1" id="KW-0479">Metal-binding</keyword>
<evidence type="ECO:0000256" key="3">
    <source>
        <dbReference type="ARBA" id="ARBA00022833"/>
    </source>
</evidence>
<dbReference type="Pfam" id="PF13639">
    <property type="entry name" value="zf-RING_2"/>
    <property type="match status" value="1"/>
</dbReference>
<dbReference type="WBParaSite" id="HNAJ_0001307001-mRNA-1">
    <property type="protein sequence ID" value="HNAJ_0001307001-mRNA-1"/>
    <property type="gene ID" value="HNAJ_0001307001"/>
</dbReference>
<dbReference type="Proteomes" id="UP000278807">
    <property type="component" value="Unassembled WGS sequence"/>
</dbReference>
<dbReference type="InterPro" id="IPR017907">
    <property type="entry name" value="Znf_RING_CS"/>
</dbReference>
<gene>
    <name evidence="6" type="ORF">HNAJ_LOCUS13044</name>
</gene>
<evidence type="ECO:0000313" key="6">
    <source>
        <dbReference type="EMBL" id="VDO14790.1"/>
    </source>
</evidence>
<dbReference type="PROSITE" id="PS50089">
    <property type="entry name" value="ZF_RING_2"/>
    <property type="match status" value="1"/>
</dbReference>
<dbReference type="SMART" id="SM00184">
    <property type="entry name" value="RING"/>
    <property type="match status" value="1"/>
</dbReference>
<dbReference type="OrthoDB" id="1935339at2759"/>
<dbReference type="PANTHER" id="PTHR12618:SF20">
    <property type="entry name" value="PHD AND RING FINGER DOMAIN-CONTAINING PROTEIN 1"/>
    <property type="match status" value="1"/>
</dbReference>
<evidence type="ECO:0000313" key="7">
    <source>
        <dbReference type="Proteomes" id="UP000278807"/>
    </source>
</evidence>
<evidence type="ECO:0000313" key="8">
    <source>
        <dbReference type="WBParaSite" id="HNAJ_0001307001-mRNA-1"/>
    </source>
</evidence>
<feature type="domain" description="RING-type" evidence="5">
    <location>
        <begin position="7"/>
        <end position="47"/>
    </location>
</feature>
<evidence type="ECO:0000256" key="1">
    <source>
        <dbReference type="ARBA" id="ARBA00022723"/>
    </source>
</evidence>
<reference evidence="8" key="1">
    <citation type="submission" date="2017-02" db="UniProtKB">
        <authorList>
            <consortium name="WormBaseParasite"/>
        </authorList>
    </citation>
    <scope>IDENTIFICATION</scope>
</reference>
<dbReference type="EMBL" id="UZAE01014915">
    <property type="protein sequence ID" value="VDO14790.1"/>
    <property type="molecule type" value="Genomic_DNA"/>
</dbReference>
<keyword evidence="2 4" id="KW-0863">Zinc-finger</keyword>
<dbReference type="SUPFAM" id="SSF57850">
    <property type="entry name" value="RING/U-box"/>
    <property type="match status" value="1"/>
</dbReference>
<dbReference type="InterPro" id="IPR013083">
    <property type="entry name" value="Znf_RING/FYVE/PHD"/>
</dbReference>
<accession>A0A0R3TYX1</accession>
<proteinExistence type="predicted"/>
<keyword evidence="7" id="KW-1185">Reference proteome</keyword>
<reference evidence="6 7" key="2">
    <citation type="submission" date="2018-11" db="EMBL/GenBank/DDBJ databases">
        <authorList>
            <consortium name="Pathogen Informatics"/>
        </authorList>
    </citation>
    <scope>NUCLEOTIDE SEQUENCE [LARGE SCALE GENOMIC DNA]</scope>
</reference>
<dbReference type="InterPro" id="IPR047157">
    <property type="entry name" value="PHRF1/Atg35"/>
</dbReference>
<dbReference type="Gene3D" id="3.30.40.10">
    <property type="entry name" value="Zinc/RING finger domain, C3HC4 (zinc finger)"/>
    <property type="match status" value="1"/>
</dbReference>
<dbReference type="GO" id="GO:0008270">
    <property type="term" value="F:zinc ion binding"/>
    <property type="evidence" value="ECO:0007669"/>
    <property type="project" value="UniProtKB-KW"/>
</dbReference>
<dbReference type="PANTHER" id="PTHR12618">
    <property type="entry name" value="PHD AND RING FINGER DOMAIN-CONTAINING PROTEIN 1"/>
    <property type="match status" value="1"/>
</dbReference>
<keyword evidence="3" id="KW-0862">Zinc</keyword>
<dbReference type="PROSITE" id="PS00518">
    <property type="entry name" value="ZF_RING_1"/>
    <property type="match status" value="1"/>
</dbReference>
<evidence type="ECO:0000259" key="5">
    <source>
        <dbReference type="PROSITE" id="PS50089"/>
    </source>
</evidence>
<organism evidence="8">
    <name type="scientific">Rodentolepis nana</name>
    <name type="common">Dwarf tapeworm</name>
    <name type="synonym">Hymenolepis nana</name>
    <dbReference type="NCBI Taxonomy" id="102285"/>
    <lineage>
        <taxon>Eukaryota</taxon>
        <taxon>Metazoa</taxon>
        <taxon>Spiralia</taxon>
        <taxon>Lophotrochozoa</taxon>
        <taxon>Platyhelminthes</taxon>
        <taxon>Cestoda</taxon>
        <taxon>Eucestoda</taxon>
        <taxon>Cyclophyllidea</taxon>
        <taxon>Hymenolepididae</taxon>
        <taxon>Rodentolepis</taxon>
    </lineage>
</organism>
<protein>
    <submittedName>
        <fullName evidence="8">RING-type domain-containing protein</fullName>
    </submittedName>
</protein>
<dbReference type="AlphaFoldDB" id="A0A0R3TYX1"/>
<name>A0A0R3TYX1_RODNA</name>
<dbReference type="InterPro" id="IPR001841">
    <property type="entry name" value="Znf_RING"/>
</dbReference>
<evidence type="ECO:0000256" key="2">
    <source>
        <dbReference type="ARBA" id="ARBA00022771"/>
    </source>
</evidence>